<organism evidence="1 2">
    <name type="scientific">Pseudomonas aeruginosa</name>
    <dbReference type="NCBI Taxonomy" id="287"/>
    <lineage>
        <taxon>Bacteria</taxon>
        <taxon>Pseudomonadati</taxon>
        <taxon>Pseudomonadota</taxon>
        <taxon>Gammaproteobacteria</taxon>
        <taxon>Pseudomonadales</taxon>
        <taxon>Pseudomonadaceae</taxon>
        <taxon>Pseudomonas</taxon>
    </lineage>
</organism>
<reference evidence="1" key="1">
    <citation type="submission" date="2020-01" db="EMBL/GenBank/DDBJ databases">
        <title>Bacteria Cultured from War Wounds Associated with the Conflict in Eastern Ukraine.</title>
        <authorList>
            <person name="Snesrud E."/>
            <person name="Galac M.R."/>
            <person name="Mc Gann P."/>
            <person name="Valentine K."/>
            <person name="Viacheslav K."/>
        </authorList>
    </citation>
    <scope>NUCLEOTIDE SEQUENCE</scope>
    <source>
        <strain evidence="1">VNMU148</strain>
    </source>
</reference>
<dbReference type="EMBL" id="WXZT01000014">
    <property type="protein sequence ID" value="MZZ14565.1"/>
    <property type="molecule type" value="Genomic_DNA"/>
</dbReference>
<accession>A0A6B1YA90</accession>
<evidence type="ECO:0000313" key="2">
    <source>
        <dbReference type="Proteomes" id="UP000644192"/>
    </source>
</evidence>
<dbReference type="InterPro" id="IPR007499">
    <property type="entry name" value="ERF_bacteria_virus"/>
</dbReference>
<gene>
    <name evidence="1" type="ORF">GUL26_20145</name>
</gene>
<protein>
    <submittedName>
        <fullName evidence="1">Single-stranded DNA-binding protein</fullName>
    </submittedName>
</protein>
<dbReference type="AlphaFoldDB" id="A0A6B1YA90"/>
<proteinExistence type="predicted"/>
<dbReference type="Pfam" id="PF04404">
    <property type="entry name" value="ERF"/>
    <property type="match status" value="1"/>
</dbReference>
<evidence type="ECO:0000313" key="1">
    <source>
        <dbReference type="EMBL" id="MZZ14565.1"/>
    </source>
</evidence>
<dbReference type="GO" id="GO:0003677">
    <property type="term" value="F:DNA binding"/>
    <property type="evidence" value="ECO:0007669"/>
    <property type="project" value="UniProtKB-KW"/>
</dbReference>
<keyword evidence="1" id="KW-0238">DNA-binding</keyword>
<dbReference type="Proteomes" id="UP000644192">
    <property type="component" value="Unassembled WGS sequence"/>
</dbReference>
<name>A0A6B1YA90_PSEAI</name>
<dbReference type="RefSeq" id="WP_132674744.1">
    <property type="nucleotide sequence ID" value="NZ_JAWJXJ010000004.1"/>
</dbReference>
<comment type="caution">
    <text evidence="1">The sequence shown here is derived from an EMBL/GenBank/DDBJ whole genome shotgun (WGS) entry which is preliminary data.</text>
</comment>
<sequence>MSNAVAQRQESAAVIQANEATTVLQVIQKAASDPSCDIEKLERLMAMHERMQAKQAEQQYADAMAAMQQELPAIGERGNAAGRYTYALWEDINEKLKPILAKHGFSISFRMPRCEKGIEVEGVLTHRAGHSERTTIVLPADTSGNKNAVQAVASSVSYGKRYTAGALLNFTTHGEDDDAFTAAAAENDYERLVKQYQASVDAIKLGIIEGDLSKAAEEWFTLDREVQAGLWKAPTKGGCFTTKERELMKTSEFRKAYYGETEA</sequence>